<dbReference type="InterPro" id="IPR001647">
    <property type="entry name" value="HTH_TetR"/>
</dbReference>
<dbReference type="Proteomes" id="UP000564496">
    <property type="component" value="Unassembled WGS sequence"/>
</dbReference>
<dbReference type="InterPro" id="IPR036271">
    <property type="entry name" value="Tet_transcr_reg_TetR-rel_C_sf"/>
</dbReference>
<dbReference type="PROSITE" id="PS50977">
    <property type="entry name" value="HTH_TETR_2"/>
    <property type="match status" value="1"/>
</dbReference>
<dbReference type="EMBL" id="JACBZR010000001">
    <property type="protein sequence ID" value="NYI79968.1"/>
    <property type="molecule type" value="Genomic_DNA"/>
</dbReference>
<evidence type="ECO:0000256" key="3">
    <source>
        <dbReference type="ARBA" id="ARBA00023163"/>
    </source>
</evidence>
<dbReference type="PANTHER" id="PTHR47506:SF10">
    <property type="entry name" value="TRANSCRIPTIONAL REGULATORY PROTEIN"/>
    <property type="match status" value="1"/>
</dbReference>
<keyword evidence="3" id="KW-0804">Transcription</keyword>
<dbReference type="RefSeq" id="WP_179660205.1">
    <property type="nucleotide sequence ID" value="NZ_JACBZR010000001.1"/>
</dbReference>
<accession>A0A7Z0IUM3</accession>
<dbReference type="GO" id="GO:0003677">
    <property type="term" value="F:DNA binding"/>
    <property type="evidence" value="ECO:0007669"/>
    <property type="project" value="UniProtKB-UniRule"/>
</dbReference>
<evidence type="ECO:0000256" key="1">
    <source>
        <dbReference type="ARBA" id="ARBA00023015"/>
    </source>
</evidence>
<feature type="DNA-binding region" description="H-T-H motif" evidence="4">
    <location>
        <begin position="29"/>
        <end position="48"/>
    </location>
</feature>
<dbReference type="InterPro" id="IPR009057">
    <property type="entry name" value="Homeodomain-like_sf"/>
</dbReference>
<dbReference type="Gene3D" id="1.10.357.10">
    <property type="entry name" value="Tetracycline Repressor, domain 2"/>
    <property type="match status" value="1"/>
</dbReference>
<dbReference type="AlphaFoldDB" id="A0A7Z0IUM3"/>
<organism evidence="6 7">
    <name type="scientific">Nocardioides panzhihuensis</name>
    <dbReference type="NCBI Taxonomy" id="860243"/>
    <lineage>
        <taxon>Bacteria</taxon>
        <taxon>Bacillati</taxon>
        <taxon>Actinomycetota</taxon>
        <taxon>Actinomycetes</taxon>
        <taxon>Propionibacteriales</taxon>
        <taxon>Nocardioidaceae</taxon>
        <taxon>Nocardioides</taxon>
    </lineage>
</organism>
<evidence type="ECO:0000256" key="4">
    <source>
        <dbReference type="PROSITE-ProRule" id="PRU00335"/>
    </source>
</evidence>
<keyword evidence="7" id="KW-1185">Reference proteome</keyword>
<dbReference type="SUPFAM" id="SSF46689">
    <property type="entry name" value="Homeodomain-like"/>
    <property type="match status" value="1"/>
</dbReference>
<reference evidence="6 7" key="1">
    <citation type="submission" date="2020-07" db="EMBL/GenBank/DDBJ databases">
        <title>Sequencing the genomes of 1000 actinobacteria strains.</title>
        <authorList>
            <person name="Klenk H.-P."/>
        </authorList>
    </citation>
    <scope>NUCLEOTIDE SEQUENCE [LARGE SCALE GENOMIC DNA]</scope>
    <source>
        <strain evidence="6 7">DSM 26487</strain>
    </source>
</reference>
<evidence type="ECO:0000256" key="2">
    <source>
        <dbReference type="ARBA" id="ARBA00023125"/>
    </source>
</evidence>
<evidence type="ECO:0000259" key="5">
    <source>
        <dbReference type="PROSITE" id="PS50977"/>
    </source>
</evidence>
<proteinExistence type="predicted"/>
<gene>
    <name evidence="6" type="ORF">BJ988_004616</name>
</gene>
<dbReference type="Pfam" id="PF16925">
    <property type="entry name" value="TetR_C_13"/>
    <property type="match status" value="1"/>
</dbReference>
<protein>
    <submittedName>
        <fullName evidence="6">AcrR family transcriptional regulator</fullName>
    </submittedName>
</protein>
<name>A0A7Z0IUM3_9ACTN</name>
<feature type="domain" description="HTH tetR-type" evidence="5">
    <location>
        <begin position="6"/>
        <end position="66"/>
    </location>
</feature>
<dbReference type="Pfam" id="PF00440">
    <property type="entry name" value="TetR_N"/>
    <property type="match status" value="1"/>
</dbReference>
<keyword evidence="2 4" id="KW-0238">DNA-binding</keyword>
<evidence type="ECO:0000313" key="7">
    <source>
        <dbReference type="Proteomes" id="UP000564496"/>
    </source>
</evidence>
<dbReference type="InterPro" id="IPR011075">
    <property type="entry name" value="TetR_C"/>
</dbReference>
<keyword evidence="1" id="KW-0805">Transcription regulation</keyword>
<dbReference type="SUPFAM" id="SSF48498">
    <property type="entry name" value="Tetracyclin repressor-like, C-terminal domain"/>
    <property type="match status" value="1"/>
</dbReference>
<evidence type="ECO:0000313" key="6">
    <source>
        <dbReference type="EMBL" id="NYI79968.1"/>
    </source>
</evidence>
<dbReference type="Gene3D" id="1.10.10.60">
    <property type="entry name" value="Homeodomain-like"/>
    <property type="match status" value="1"/>
</dbReference>
<comment type="caution">
    <text evidence="6">The sequence shown here is derived from an EMBL/GenBank/DDBJ whole genome shotgun (WGS) entry which is preliminary data.</text>
</comment>
<sequence>MARPRTFDEEQVLRDLRDRFWDAGYAATTLQDLMRISGLGKGSLYGAYGDKHALFLRTLKAYNAEGKEGTRATLESEPRAIDALRKVLVAPVGPGADRGCFLANSTCELATEHADVRAEAKQTYDALADLIAACVERAQRDGDLLADEDAGELARTLLTAQQGLVYMGRAGTDLETLRATARVLSNRLLPIA</sequence>
<dbReference type="PANTHER" id="PTHR47506">
    <property type="entry name" value="TRANSCRIPTIONAL REGULATORY PROTEIN"/>
    <property type="match status" value="1"/>
</dbReference>